<keyword evidence="2" id="KW-0863">Zinc-finger</keyword>
<keyword evidence="6" id="KW-1185">Reference proteome</keyword>
<dbReference type="AlphaFoldDB" id="A0AAP0NBG1"/>
<sequence length="161" mass="18360">MPRKFNYGVDYDEDYYDYEDYDYDVEENGEAQLETNRGTNRPKLWRCSICTYDNDESMFSCDICGVLRNPLVTTSSDSNKEPVDGICKDSGASIMAKSLFASLPHRTPKNLVIVQQQSDGFATEEGNNFHKLGDSHGHFHEFHKTFSSHGHNHINIGLHVF</sequence>
<evidence type="ECO:0000256" key="2">
    <source>
        <dbReference type="ARBA" id="ARBA00022771"/>
    </source>
</evidence>
<name>A0AAP0NBG1_LIQFO</name>
<evidence type="ECO:0000256" key="3">
    <source>
        <dbReference type="ARBA" id="ARBA00022833"/>
    </source>
</evidence>
<reference evidence="5 6" key="1">
    <citation type="journal article" date="2024" name="Plant J.">
        <title>Genome sequences and population genomics reveal climatic adaptation and genomic divergence between two closely related sweetgum species.</title>
        <authorList>
            <person name="Xu W.Q."/>
            <person name="Ren C.Q."/>
            <person name="Zhang X.Y."/>
            <person name="Comes H.P."/>
            <person name="Liu X.H."/>
            <person name="Li Y.G."/>
            <person name="Kettle C.J."/>
            <person name="Jalonen R."/>
            <person name="Gaisberger H."/>
            <person name="Ma Y.Z."/>
            <person name="Qiu Y.X."/>
        </authorList>
    </citation>
    <scope>NUCLEOTIDE SEQUENCE [LARGE SCALE GENOMIC DNA]</scope>
    <source>
        <strain evidence="5">Hangzhou</strain>
    </source>
</reference>
<dbReference type="EMBL" id="JBBPBK010000015">
    <property type="protein sequence ID" value="KAK9269633.1"/>
    <property type="molecule type" value="Genomic_DNA"/>
</dbReference>
<keyword evidence="3" id="KW-0862">Zinc</keyword>
<dbReference type="Gene3D" id="4.10.1060.10">
    <property type="entry name" value="Zinc finger, RanBP2-type"/>
    <property type="match status" value="1"/>
</dbReference>
<organism evidence="5 6">
    <name type="scientific">Liquidambar formosana</name>
    <name type="common">Formosan gum</name>
    <dbReference type="NCBI Taxonomy" id="63359"/>
    <lineage>
        <taxon>Eukaryota</taxon>
        <taxon>Viridiplantae</taxon>
        <taxon>Streptophyta</taxon>
        <taxon>Embryophyta</taxon>
        <taxon>Tracheophyta</taxon>
        <taxon>Spermatophyta</taxon>
        <taxon>Magnoliopsida</taxon>
        <taxon>eudicotyledons</taxon>
        <taxon>Gunneridae</taxon>
        <taxon>Pentapetalae</taxon>
        <taxon>Saxifragales</taxon>
        <taxon>Altingiaceae</taxon>
        <taxon>Liquidambar</taxon>
    </lineage>
</organism>
<comment type="caution">
    <text evidence="5">The sequence shown here is derived from an EMBL/GenBank/DDBJ whole genome shotgun (WGS) entry which is preliminary data.</text>
</comment>
<accession>A0AAP0NBG1</accession>
<evidence type="ECO:0000259" key="4">
    <source>
        <dbReference type="PROSITE" id="PS01358"/>
    </source>
</evidence>
<feature type="domain" description="RanBP2-type" evidence="4">
    <location>
        <begin position="45"/>
        <end position="64"/>
    </location>
</feature>
<evidence type="ECO:0000256" key="1">
    <source>
        <dbReference type="ARBA" id="ARBA00022723"/>
    </source>
</evidence>
<evidence type="ECO:0000313" key="5">
    <source>
        <dbReference type="EMBL" id="KAK9269633.1"/>
    </source>
</evidence>
<evidence type="ECO:0000313" key="6">
    <source>
        <dbReference type="Proteomes" id="UP001415857"/>
    </source>
</evidence>
<protein>
    <recommendedName>
        <fullName evidence="4">RanBP2-type domain-containing protein</fullName>
    </recommendedName>
</protein>
<keyword evidence="1" id="KW-0479">Metal-binding</keyword>
<gene>
    <name evidence="5" type="ORF">L1049_001410</name>
</gene>
<dbReference type="GO" id="GO:0008270">
    <property type="term" value="F:zinc ion binding"/>
    <property type="evidence" value="ECO:0007669"/>
    <property type="project" value="UniProtKB-KW"/>
</dbReference>
<proteinExistence type="predicted"/>
<dbReference type="InterPro" id="IPR001876">
    <property type="entry name" value="Znf_RanBP2"/>
</dbReference>
<dbReference type="InterPro" id="IPR036443">
    <property type="entry name" value="Znf_RanBP2_sf"/>
</dbReference>
<dbReference type="PROSITE" id="PS01358">
    <property type="entry name" value="ZF_RANBP2_1"/>
    <property type="match status" value="1"/>
</dbReference>
<dbReference type="SUPFAM" id="SSF90209">
    <property type="entry name" value="Ran binding protein zinc finger-like"/>
    <property type="match status" value="1"/>
</dbReference>
<dbReference type="Proteomes" id="UP001415857">
    <property type="component" value="Unassembled WGS sequence"/>
</dbReference>